<evidence type="ECO:0000313" key="2">
    <source>
        <dbReference type="Ensembl" id="ENSJHYP00000018495.1"/>
    </source>
</evidence>
<evidence type="ECO:0000313" key="3">
    <source>
        <dbReference type="Proteomes" id="UP000694408"/>
    </source>
</evidence>
<protein>
    <submittedName>
        <fullName evidence="2">Uncharacterized protein</fullName>
    </submittedName>
</protein>
<dbReference type="Ensembl" id="ENSJHYT00000022308.1">
    <property type="protein sequence ID" value="ENSJHYP00000018495.1"/>
    <property type="gene ID" value="ENSJHYG00000014070.1"/>
</dbReference>
<evidence type="ECO:0000256" key="1">
    <source>
        <dbReference type="SAM" id="MobiDB-lite"/>
    </source>
</evidence>
<name>A0A8C5JEI2_JUNHY</name>
<dbReference type="AlphaFoldDB" id="A0A8C5JEI2"/>
<keyword evidence="3" id="KW-1185">Reference proteome</keyword>
<accession>A0A8C5JEI2</accession>
<dbReference type="Proteomes" id="UP000694408">
    <property type="component" value="Unplaced"/>
</dbReference>
<feature type="region of interest" description="Disordered" evidence="1">
    <location>
        <begin position="24"/>
        <end position="65"/>
    </location>
</feature>
<reference evidence="2" key="1">
    <citation type="submission" date="2025-08" db="UniProtKB">
        <authorList>
            <consortium name="Ensembl"/>
        </authorList>
    </citation>
    <scope>IDENTIFICATION</scope>
</reference>
<sequence>MQTSWYEDSVPRYHAVRIRKEERQIKDGKTSGSQALGCLLPLPAGQESEPVPAATGTRLPSHAAPEPFHASSLLEILLNSARQVFE</sequence>
<reference evidence="2" key="2">
    <citation type="submission" date="2025-09" db="UniProtKB">
        <authorList>
            <consortium name="Ensembl"/>
        </authorList>
    </citation>
    <scope>IDENTIFICATION</scope>
</reference>
<proteinExistence type="predicted"/>
<organism evidence="2 3">
    <name type="scientific">Junco hyemalis</name>
    <name type="common">Dark-eyed junco</name>
    <dbReference type="NCBI Taxonomy" id="40217"/>
    <lineage>
        <taxon>Eukaryota</taxon>
        <taxon>Metazoa</taxon>
        <taxon>Chordata</taxon>
        <taxon>Craniata</taxon>
        <taxon>Vertebrata</taxon>
        <taxon>Euteleostomi</taxon>
        <taxon>Archelosauria</taxon>
        <taxon>Archosauria</taxon>
        <taxon>Dinosauria</taxon>
        <taxon>Saurischia</taxon>
        <taxon>Theropoda</taxon>
        <taxon>Coelurosauria</taxon>
        <taxon>Aves</taxon>
        <taxon>Neognathae</taxon>
        <taxon>Neoaves</taxon>
        <taxon>Telluraves</taxon>
        <taxon>Australaves</taxon>
        <taxon>Passeriformes</taxon>
        <taxon>Passerellidae</taxon>
        <taxon>Junco</taxon>
    </lineage>
</organism>